<accession>A0AAD5U529</accession>
<keyword evidence="1" id="KW-0812">Transmembrane</keyword>
<evidence type="ECO:0000313" key="2">
    <source>
        <dbReference type="EMBL" id="KAJ3224566.1"/>
    </source>
</evidence>
<dbReference type="AlphaFoldDB" id="A0AAD5U529"/>
<proteinExistence type="predicted"/>
<organism evidence="2 3">
    <name type="scientific">Clydaea vesicula</name>
    <dbReference type="NCBI Taxonomy" id="447962"/>
    <lineage>
        <taxon>Eukaryota</taxon>
        <taxon>Fungi</taxon>
        <taxon>Fungi incertae sedis</taxon>
        <taxon>Chytridiomycota</taxon>
        <taxon>Chytridiomycota incertae sedis</taxon>
        <taxon>Chytridiomycetes</taxon>
        <taxon>Lobulomycetales</taxon>
        <taxon>Lobulomycetaceae</taxon>
        <taxon>Clydaea</taxon>
    </lineage>
</organism>
<sequence length="236" mass="26659">MKLADLNTKGGLNIRLNKVLIMENFPQNSDDSKSSSSTIKAQKRDMGDMGMGIDPYGLTWSVLEQELDCNHNYEVLFEYQGVGETIVDVTFDIINPFTFIFKLIVLRNATTVIDSKVENIEGELQKVQNNPLQKIQEGNENNQSSADQTKAKTSSAMLNLFFIFFLTVLALFFFIFSKRKIVKKSRSRSNSDGLLTFDKFVGETDTNGVSGDNMEMYGVNKDEFTFINDDDDSDEN</sequence>
<comment type="caution">
    <text evidence="2">The sequence shown here is derived from an EMBL/GenBank/DDBJ whole genome shotgun (WGS) entry which is preliminary data.</text>
</comment>
<keyword evidence="1" id="KW-0472">Membrane</keyword>
<reference evidence="2" key="1">
    <citation type="submission" date="2020-05" db="EMBL/GenBank/DDBJ databases">
        <title>Phylogenomic resolution of chytrid fungi.</title>
        <authorList>
            <person name="Stajich J.E."/>
            <person name="Amses K."/>
            <person name="Simmons R."/>
            <person name="Seto K."/>
            <person name="Myers J."/>
            <person name="Bonds A."/>
            <person name="Quandt C.A."/>
            <person name="Barry K."/>
            <person name="Liu P."/>
            <person name="Grigoriev I."/>
            <person name="Longcore J.E."/>
            <person name="James T.Y."/>
        </authorList>
    </citation>
    <scope>NUCLEOTIDE SEQUENCE</scope>
    <source>
        <strain evidence="2">JEL0476</strain>
    </source>
</reference>
<dbReference type="Proteomes" id="UP001211065">
    <property type="component" value="Unassembled WGS sequence"/>
</dbReference>
<feature type="transmembrane region" description="Helical" evidence="1">
    <location>
        <begin position="156"/>
        <end position="176"/>
    </location>
</feature>
<protein>
    <submittedName>
        <fullName evidence="2">Uncharacterized protein</fullName>
    </submittedName>
</protein>
<evidence type="ECO:0000256" key="1">
    <source>
        <dbReference type="SAM" id="Phobius"/>
    </source>
</evidence>
<keyword evidence="1" id="KW-1133">Transmembrane helix</keyword>
<keyword evidence="3" id="KW-1185">Reference proteome</keyword>
<gene>
    <name evidence="2" type="ORF">HK099_008247</name>
</gene>
<evidence type="ECO:0000313" key="3">
    <source>
        <dbReference type="Proteomes" id="UP001211065"/>
    </source>
</evidence>
<dbReference type="EMBL" id="JADGJW010000089">
    <property type="protein sequence ID" value="KAJ3224566.1"/>
    <property type="molecule type" value="Genomic_DNA"/>
</dbReference>
<name>A0AAD5U529_9FUNG</name>